<dbReference type="InterPro" id="IPR048280">
    <property type="entry name" value="COX6B-like"/>
</dbReference>
<dbReference type="InterPro" id="IPR042289">
    <property type="entry name" value="COA6"/>
</dbReference>
<keyword evidence="2" id="KW-0496">Mitochondrion</keyword>
<keyword evidence="3" id="KW-1015">Disulfide bond</keyword>
<dbReference type="GeneID" id="105361581"/>
<dbReference type="Pfam" id="PF02297">
    <property type="entry name" value="COX6B"/>
    <property type="match status" value="1"/>
</dbReference>
<name>A0AAJ7DUR5_9HYME</name>
<accession>A0AAJ7DUR5</accession>
<reference evidence="5" key="1">
    <citation type="submission" date="2025-08" db="UniProtKB">
        <authorList>
            <consortium name="RefSeq"/>
        </authorList>
    </citation>
    <scope>IDENTIFICATION</scope>
</reference>
<dbReference type="InterPro" id="IPR036549">
    <property type="entry name" value="CX6/COA6-like_sf"/>
</dbReference>
<evidence type="ECO:0000313" key="4">
    <source>
        <dbReference type="Proteomes" id="UP000695007"/>
    </source>
</evidence>
<dbReference type="GO" id="GO:0005739">
    <property type="term" value="C:mitochondrion"/>
    <property type="evidence" value="ECO:0007669"/>
    <property type="project" value="UniProtKB-SubCell"/>
</dbReference>
<evidence type="ECO:0000256" key="1">
    <source>
        <dbReference type="ARBA" id="ARBA00004173"/>
    </source>
</evidence>
<dbReference type="KEGG" id="csol:105361581"/>
<proteinExistence type="predicted"/>
<dbReference type="SUPFAM" id="SSF47694">
    <property type="entry name" value="Cytochrome c oxidase subunit h"/>
    <property type="match status" value="1"/>
</dbReference>
<keyword evidence="4" id="KW-1185">Reference proteome</keyword>
<evidence type="ECO:0000256" key="3">
    <source>
        <dbReference type="ARBA" id="ARBA00023157"/>
    </source>
</evidence>
<dbReference type="PANTHER" id="PTHR46690">
    <property type="entry name" value="CYTOCHROME C OXIDASE ASSEMBLY FACTOR 6 HOMOLOG"/>
    <property type="match status" value="1"/>
</dbReference>
<evidence type="ECO:0000313" key="5">
    <source>
        <dbReference type="RefSeq" id="XP_011497116.1"/>
    </source>
</evidence>
<dbReference type="Gene3D" id="1.10.10.140">
    <property type="entry name" value="Cytochrome c oxidase, subunit VIb"/>
    <property type="match status" value="1"/>
</dbReference>
<dbReference type="PANTHER" id="PTHR46690:SF1">
    <property type="entry name" value="CYTOCHROME C OXIDASE ASSEMBLY FACTOR 6 HOMOLOG"/>
    <property type="match status" value="1"/>
</dbReference>
<gene>
    <name evidence="5" type="primary">LOC105361581</name>
</gene>
<dbReference type="AlphaFoldDB" id="A0AAJ7DUR5"/>
<comment type="subcellular location">
    <subcellularLocation>
        <location evidence="1">Mitochondrion</location>
    </subcellularLocation>
</comment>
<protein>
    <submittedName>
        <fullName evidence="5">Cytochrome c oxidase assembly factor 6 homolog</fullName>
    </submittedName>
</protein>
<dbReference type="GO" id="GO:0042775">
    <property type="term" value="P:mitochondrial ATP synthesis coupled electron transport"/>
    <property type="evidence" value="ECO:0007669"/>
    <property type="project" value="TreeGrafter"/>
</dbReference>
<organism evidence="4 5">
    <name type="scientific">Ceratosolen solmsi marchali</name>
    <dbReference type="NCBI Taxonomy" id="326594"/>
    <lineage>
        <taxon>Eukaryota</taxon>
        <taxon>Metazoa</taxon>
        <taxon>Ecdysozoa</taxon>
        <taxon>Arthropoda</taxon>
        <taxon>Hexapoda</taxon>
        <taxon>Insecta</taxon>
        <taxon>Pterygota</taxon>
        <taxon>Neoptera</taxon>
        <taxon>Endopterygota</taxon>
        <taxon>Hymenoptera</taxon>
        <taxon>Apocrita</taxon>
        <taxon>Proctotrupomorpha</taxon>
        <taxon>Chalcidoidea</taxon>
        <taxon>Agaonidae</taxon>
        <taxon>Agaoninae</taxon>
        <taxon>Ceratosolen</taxon>
    </lineage>
</organism>
<dbReference type="GO" id="GO:0008535">
    <property type="term" value="P:respiratory chain complex IV assembly"/>
    <property type="evidence" value="ECO:0007669"/>
    <property type="project" value="InterPro"/>
</dbReference>
<sequence>MSFPNKQDRLTCWNHRDIYWKCLDEKKSDDLCKYCRKDYEKFCPSQWVKHFDRKRDYLNFKNRLEKEGYSPPFPEKEKL</sequence>
<evidence type="ECO:0000256" key="2">
    <source>
        <dbReference type="ARBA" id="ARBA00023128"/>
    </source>
</evidence>
<dbReference type="RefSeq" id="XP_011497116.1">
    <property type="nucleotide sequence ID" value="XM_011498814.1"/>
</dbReference>
<dbReference type="Proteomes" id="UP000695007">
    <property type="component" value="Unplaced"/>
</dbReference>